<dbReference type="InterPro" id="IPR039374">
    <property type="entry name" value="SIP_fam"/>
</dbReference>
<gene>
    <name evidence="2" type="ORF">F0U44_10675</name>
</gene>
<dbReference type="Gene3D" id="3.40.50.80">
    <property type="entry name" value="Nucleotide-binding domain of ferredoxin-NADP reductase (FNR) module"/>
    <property type="match status" value="1"/>
</dbReference>
<dbReference type="Gene3D" id="2.40.30.10">
    <property type="entry name" value="Translation factors"/>
    <property type="match status" value="1"/>
</dbReference>
<proteinExistence type="predicted"/>
<keyword evidence="3" id="KW-1185">Reference proteome</keyword>
<dbReference type="InterPro" id="IPR013113">
    <property type="entry name" value="SIP_FAD-bd"/>
</dbReference>
<dbReference type="EMBL" id="VUJV01000003">
    <property type="protein sequence ID" value="KAA1419663.1"/>
    <property type="molecule type" value="Genomic_DNA"/>
</dbReference>
<dbReference type="Proteomes" id="UP000325003">
    <property type="component" value="Unassembled WGS sequence"/>
</dbReference>
<dbReference type="SUPFAM" id="SSF63380">
    <property type="entry name" value="Riboflavin synthase domain-like"/>
    <property type="match status" value="1"/>
</dbReference>
<dbReference type="Pfam" id="PF08021">
    <property type="entry name" value="FAD_binding_9"/>
    <property type="match status" value="1"/>
</dbReference>
<reference evidence="2 3" key="1">
    <citation type="submission" date="2019-09" db="EMBL/GenBank/DDBJ databases">
        <title>Nocardioides panacisoli sp. nov., isolated from the soil of a ginseng field.</title>
        <authorList>
            <person name="Cho C."/>
        </authorList>
    </citation>
    <scope>NUCLEOTIDE SEQUENCE [LARGE SCALE GENOMIC DNA]</scope>
    <source>
        <strain evidence="2 3">BN130099</strain>
    </source>
</reference>
<dbReference type="PROSITE" id="PS51384">
    <property type="entry name" value="FAD_FR"/>
    <property type="match status" value="1"/>
</dbReference>
<name>A0A5B1LG75_9ACTN</name>
<dbReference type="CDD" id="cd06193">
    <property type="entry name" value="siderophore_interacting"/>
    <property type="match status" value="1"/>
</dbReference>
<evidence type="ECO:0000259" key="1">
    <source>
        <dbReference type="PROSITE" id="PS51384"/>
    </source>
</evidence>
<dbReference type="PANTHER" id="PTHR30157:SF0">
    <property type="entry name" value="NADPH-DEPENDENT FERRIC-CHELATE REDUCTASE"/>
    <property type="match status" value="1"/>
</dbReference>
<dbReference type="AlphaFoldDB" id="A0A5B1LG75"/>
<evidence type="ECO:0000313" key="3">
    <source>
        <dbReference type="Proteomes" id="UP000325003"/>
    </source>
</evidence>
<dbReference type="InterPro" id="IPR017927">
    <property type="entry name" value="FAD-bd_FR_type"/>
</dbReference>
<organism evidence="2 3">
    <name type="scientific">Nocardioides humilatus</name>
    <dbReference type="NCBI Taxonomy" id="2607660"/>
    <lineage>
        <taxon>Bacteria</taxon>
        <taxon>Bacillati</taxon>
        <taxon>Actinomycetota</taxon>
        <taxon>Actinomycetes</taxon>
        <taxon>Propionibacteriales</taxon>
        <taxon>Nocardioidaceae</taxon>
        <taxon>Nocardioides</taxon>
    </lineage>
</organism>
<dbReference type="InterPro" id="IPR007037">
    <property type="entry name" value="SIP_rossman_dom"/>
</dbReference>
<dbReference type="Pfam" id="PF04954">
    <property type="entry name" value="SIP"/>
    <property type="match status" value="1"/>
</dbReference>
<dbReference type="GO" id="GO:0016491">
    <property type="term" value="F:oxidoreductase activity"/>
    <property type="evidence" value="ECO:0007669"/>
    <property type="project" value="InterPro"/>
</dbReference>
<sequence length="234" mass="25198">MLRLRFSGDLAAFAGFDGTDRYVKLLFTPDGSPDLTQLGEGERPSVRSYTVLELDVEAGTFAIDFALHGSGFAMRWARDVEVGATITVQGPGEGYAPDPAADWYLLAGDDAAIPAIRQAVDALPADAEGYVVLQVGTASEELPFSAPTGVEVRWLHRDQAAGLPDAVRALPWRDGRVDVFVHGEAQAVMQEIRPYLASQGVDARASSISGYWKAGLVDEEFRLWKKELAAAEAS</sequence>
<feature type="domain" description="FAD-binding FR-type" evidence="1">
    <location>
        <begin position="1"/>
        <end position="98"/>
    </location>
</feature>
<dbReference type="PANTHER" id="PTHR30157">
    <property type="entry name" value="FERRIC REDUCTASE, NADPH-DEPENDENT"/>
    <property type="match status" value="1"/>
</dbReference>
<evidence type="ECO:0000313" key="2">
    <source>
        <dbReference type="EMBL" id="KAA1419663.1"/>
    </source>
</evidence>
<reference evidence="2 3" key="2">
    <citation type="submission" date="2019-09" db="EMBL/GenBank/DDBJ databases">
        <authorList>
            <person name="Jin C."/>
        </authorList>
    </citation>
    <scope>NUCLEOTIDE SEQUENCE [LARGE SCALE GENOMIC DNA]</scope>
    <source>
        <strain evidence="2 3">BN130099</strain>
    </source>
</reference>
<comment type="caution">
    <text evidence="2">The sequence shown here is derived from an EMBL/GenBank/DDBJ whole genome shotgun (WGS) entry which is preliminary data.</text>
</comment>
<dbReference type="InterPro" id="IPR017938">
    <property type="entry name" value="Riboflavin_synthase-like_b-brl"/>
</dbReference>
<protein>
    <submittedName>
        <fullName evidence="2">Siderophore-interacting protein</fullName>
    </submittedName>
</protein>
<accession>A0A5B1LG75</accession>
<dbReference type="InterPro" id="IPR039261">
    <property type="entry name" value="FNR_nucleotide-bd"/>
</dbReference>